<keyword evidence="5" id="KW-1185">Reference proteome</keyword>
<evidence type="ECO:0000256" key="2">
    <source>
        <dbReference type="ARBA" id="ARBA00022679"/>
    </source>
</evidence>
<dbReference type="OrthoDB" id="9793723at2"/>
<dbReference type="Proteomes" id="UP000291301">
    <property type="component" value="Unassembled WGS sequence"/>
</dbReference>
<dbReference type="GO" id="GO:0032259">
    <property type="term" value="P:methylation"/>
    <property type="evidence" value="ECO:0007669"/>
    <property type="project" value="UniProtKB-KW"/>
</dbReference>
<evidence type="ECO:0000259" key="3">
    <source>
        <dbReference type="Pfam" id="PF08241"/>
    </source>
</evidence>
<dbReference type="Gene3D" id="3.40.50.150">
    <property type="entry name" value="Vaccinia Virus protein VP39"/>
    <property type="match status" value="1"/>
</dbReference>
<dbReference type="InterPro" id="IPR050602">
    <property type="entry name" value="Malonyl-ACP_OMT"/>
</dbReference>
<accession>A0A4R0PBC3</accession>
<dbReference type="GO" id="GO:0008757">
    <property type="term" value="F:S-adenosylmethionine-dependent methyltransferase activity"/>
    <property type="evidence" value="ECO:0007669"/>
    <property type="project" value="InterPro"/>
</dbReference>
<organism evidence="4 5">
    <name type="scientific">Oricola cellulosilytica</name>
    <dbReference type="NCBI Taxonomy" id="1429082"/>
    <lineage>
        <taxon>Bacteria</taxon>
        <taxon>Pseudomonadati</taxon>
        <taxon>Pseudomonadota</taxon>
        <taxon>Alphaproteobacteria</taxon>
        <taxon>Hyphomicrobiales</taxon>
        <taxon>Ahrensiaceae</taxon>
        <taxon>Oricola</taxon>
    </lineage>
</organism>
<dbReference type="PANTHER" id="PTHR13090:SF1">
    <property type="entry name" value="ARGININE-HYDROXYLASE NDUFAF5, MITOCHONDRIAL"/>
    <property type="match status" value="1"/>
</dbReference>
<dbReference type="InterPro" id="IPR029063">
    <property type="entry name" value="SAM-dependent_MTases_sf"/>
</dbReference>
<proteinExistence type="predicted"/>
<sequence length="287" mass="31329">MSVKVIIDRTHVSFARRRASRLGDRGAAFLHAAMVDDLHLRLSAVDRVFQNALLMAPEHAPEITPPLDTHKVKKLSAVPAGEAAGPGADEVPVLEAESHDLAISLATLHETNDVPGMLAQIRRALRPDGLFLACLPGGDTLHELRDSLLAAEAELTGAAHARVLPFLDVRDAGALLQRAGFALPVADRETLTVRYDTMFDLMRDLRAMGATNSLVTRKKTFTPRQIFLRAARHYQENHADADGRIRATFTLIWLSGWVPHDSQQKPLTPGTATVRLTDVLKDRSGGT</sequence>
<evidence type="ECO:0000313" key="4">
    <source>
        <dbReference type="EMBL" id="TCD13712.1"/>
    </source>
</evidence>
<keyword evidence="2 4" id="KW-0808">Transferase</keyword>
<dbReference type="PANTHER" id="PTHR13090">
    <property type="entry name" value="ARGININE-HYDROXYLASE NDUFAF5, MITOCHONDRIAL"/>
    <property type="match status" value="1"/>
</dbReference>
<name>A0A4R0PBC3_9HYPH</name>
<dbReference type="AlphaFoldDB" id="A0A4R0PBC3"/>
<dbReference type="SUPFAM" id="SSF53335">
    <property type="entry name" value="S-adenosyl-L-methionine-dependent methyltransferases"/>
    <property type="match status" value="1"/>
</dbReference>
<dbReference type="Pfam" id="PF08241">
    <property type="entry name" value="Methyltransf_11"/>
    <property type="match status" value="1"/>
</dbReference>
<reference evidence="4 5" key="1">
    <citation type="journal article" date="2015" name="Antonie Van Leeuwenhoek">
        <title>Oricola cellulosilytica gen. nov., sp. nov., a cellulose-degrading bacterium of the family Phyllobacteriaceae isolated from surface seashore water, and emended descriptions of Mesorhizobium loti and Phyllobacterium myrsinacearum.</title>
        <authorList>
            <person name="Hameed A."/>
            <person name="Shahina M."/>
            <person name="Lai W.A."/>
            <person name="Lin S.Y."/>
            <person name="Young L.S."/>
            <person name="Liu Y.C."/>
            <person name="Hsu Y.H."/>
            <person name="Young C.C."/>
        </authorList>
    </citation>
    <scope>NUCLEOTIDE SEQUENCE [LARGE SCALE GENOMIC DNA]</scope>
    <source>
        <strain evidence="4 5">KCTC 52183</strain>
    </source>
</reference>
<dbReference type="RefSeq" id="WP_131568971.1">
    <property type="nucleotide sequence ID" value="NZ_JAINFK010000003.1"/>
</dbReference>
<keyword evidence="1 4" id="KW-0489">Methyltransferase</keyword>
<dbReference type="InterPro" id="IPR013216">
    <property type="entry name" value="Methyltransf_11"/>
</dbReference>
<feature type="domain" description="Methyltransferase type 11" evidence="3">
    <location>
        <begin position="90"/>
        <end position="132"/>
    </location>
</feature>
<protein>
    <submittedName>
        <fullName evidence="4">Methyltransferase domain-containing protein</fullName>
    </submittedName>
</protein>
<evidence type="ECO:0000256" key="1">
    <source>
        <dbReference type="ARBA" id="ARBA00022603"/>
    </source>
</evidence>
<dbReference type="EMBL" id="SJST01000004">
    <property type="protein sequence ID" value="TCD13712.1"/>
    <property type="molecule type" value="Genomic_DNA"/>
</dbReference>
<comment type="caution">
    <text evidence="4">The sequence shown here is derived from an EMBL/GenBank/DDBJ whole genome shotgun (WGS) entry which is preliminary data.</text>
</comment>
<evidence type="ECO:0000313" key="5">
    <source>
        <dbReference type="Proteomes" id="UP000291301"/>
    </source>
</evidence>
<gene>
    <name evidence="4" type="ORF">E0D97_11415</name>
</gene>